<sequence>MLACTFTLTAEPLTRPERVGCHLREEPELWEELLVAGDIKSEKKRRNASLLVESLASTGRMKPPPLLLLLLVAGFVSCIPQGRHEGGGAEDSLVPQSGVGSSGSSKNLSDDETSPLLEKQTKSREKRQPGRRGGSDSDSSNSDNANEETPLLRSSRNTTEKKRYEDDTGSRRTTDKQILPKTKQKIYPHDRYQKLRQRDSGGSGSDDRGQEINKRIFFFSSKNKPKKRKTAKSGLRKKFSGFKSWVKKKIHNDPPYQRFHDSEGYDDDGYYEDTEGHDIVERGMRSIKNWFKNKTAMLSARRDSNKTDDGGRDNNGYDGRDEMYDNDDDYNDETMLLPAKKWRRLRAFFTRYRNKRGNLDLLERVLRNFALASSRLEEEVTPTTSPPPLLKNKIEKDVNGGNEDEDDKVSKYEEGDSEDEGIGRDYYNDG</sequence>
<feature type="compositionally biased region" description="Basic and acidic residues" evidence="1">
    <location>
        <begin position="300"/>
        <end position="312"/>
    </location>
</feature>
<feature type="compositionally biased region" description="Basic and acidic residues" evidence="1">
    <location>
        <begin position="119"/>
        <end position="128"/>
    </location>
</feature>
<feature type="region of interest" description="Disordered" evidence="1">
    <location>
        <begin position="86"/>
        <end position="211"/>
    </location>
</feature>
<evidence type="ECO:0000256" key="1">
    <source>
        <dbReference type="SAM" id="MobiDB-lite"/>
    </source>
</evidence>
<reference evidence="2 3" key="1">
    <citation type="submission" date="2023-03" db="EMBL/GenBank/DDBJ databases">
        <title>High-quality genome of Scylla paramamosain provides insights in environmental adaptation.</title>
        <authorList>
            <person name="Zhang L."/>
        </authorList>
    </citation>
    <scope>NUCLEOTIDE SEQUENCE [LARGE SCALE GENOMIC DNA]</scope>
    <source>
        <strain evidence="2">LZ_2023a</strain>
        <tissue evidence="2">Muscle</tissue>
    </source>
</reference>
<comment type="caution">
    <text evidence="2">The sequence shown here is derived from an EMBL/GenBank/DDBJ whole genome shotgun (WGS) entry which is preliminary data.</text>
</comment>
<dbReference type="EMBL" id="JARAKH010000042">
    <property type="protein sequence ID" value="KAK8380051.1"/>
    <property type="molecule type" value="Genomic_DNA"/>
</dbReference>
<dbReference type="AlphaFoldDB" id="A0AAW0SY44"/>
<protein>
    <submittedName>
        <fullName evidence="2">Uncharacterized protein</fullName>
    </submittedName>
</protein>
<evidence type="ECO:0000313" key="2">
    <source>
        <dbReference type="EMBL" id="KAK8380051.1"/>
    </source>
</evidence>
<accession>A0AAW0SY44</accession>
<name>A0AAW0SY44_SCYPA</name>
<feature type="region of interest" description="Disordered" evidence="1">
    <location>
        <begin position="375"/>
        <end position="430"/>
    </location>
</feature>
<proteinExistence type="predicted"/>
<feature type="compositionally biased region" description="Basic and acidic residues" evidence="1">
    <location>
        <begin position="421"/>
        <end position="430"/>
    </location>
</feature>
<dbReference type="Proteomes" id="UP001487740">
    <property type="component" value="Unassembled WGS sequence"/>
</dbReference>
<feature type="compositionally biased region" description="Basic and acidic residues" evidence="1">
    <location>
        <begin position="187"/>
        <end position="211"/>
    </location>
</feature>
<feature type="region of interest" description="Disordered" evidence="1">
    <location>
        <begin position="299"/>
        <end position="325"/>
    </location>
</feature>
<feature type="compositionally biased region" description="Basic and acidic residues" evidence="1">
    <location>
        <begin position="158"/>
        <end position="175"/>
    </location>
</feature>
<organism evidence="2 3">
    <name type="scientific">Scylla paramamosain</name>
    <name type="common">Mud crab</name>
    <dbReference type="NCBI Taxonomy" id="85552"/>
    <lineage>
        <taxon>Eukaryota</taxon>
        <taxon>Metazoa</taxon>
        <taxon>Ecdysozoa</taxon>
        <taxon>Arthropoda</taxon>
        <taxon>Crustacea</taxon>
        <taxon>Multicrustacea</taxon>
        <taxon>Malacostraca</taxon>
        <taxon>Eumalacostraca</taxon>
        <taxon>Eucarida</taxon>
        <taxon>Decapoda</taxon>
        <taxon>Pleocyemata</taxon>
        <taxon>Brachyura</taxon>
        <taxon>Eubrachyura</taxon>
        <taxon>Portunoidea</taxon>
        <taxon>Portunidae</taxon>
        <taxon>Portuninae</taxon>
        <taxon>Scylla</taxon>
    </lineage>
</organism>
<keyword evidence="3" id="KW-1185">Reference proteome</keyword>
<evidence type="ECO:0000313" key="3">
    <source>
        <dbReference type="Proteomes" id="UP001487740"/>
    </source>
</evidence>
<gene>
    <name evidence="2" type="ORF">O3P69_016594</name>
</gene>